<feature type="signal peptide" evidence="1">
    <location>
        <begin position="1"/>
        <end position="23"/>
    </location>
</feature>
<sequence>MPNIWRFNAAVKVLVTISPGVVAFGAPVSQQQPLFVPLTLSNPNATQVAFDWHSLPSSVPCNSRLCVDTVVDATITPKVGLLGPQSSTSATLQRTYEETVLTGDFALPLTCQIAQGPKEPTDNISIWVEGTVPRAHIRLLSPEARGPSELALTCS</sequence>
<name>A0A0A7CN47_ACHHY</name>
<proteinExistence type="predicted"/>
<evidence type="ECO:0000256" key="1">
    <source>
        <dbReference type="SAM" id="SignalP"/>
    </source>
</evidence>
<keyword evidence="1" id="KW-0732">Signal</keyword>
<feature type="chain" id="PRO_5002038116" evidence="1">
    <location>
        <begin position="24"/>
        <end position="155"/>
    </location>
</feature>
<reference evidence="2" key="1">
    <citation type="journal article" date="2014" name="Genome Biol. Evol.">
        <title>The secreted proteins of Achlya hypogyna and Thraustotheca clavata identify the ancestral oomycete secretome and reveal gene acquisitions by horizontal gene transfer.</title>
        <authorList>
            <person name="Misner I."/>
            <person name="Blouin N."/>
            <person name="Leonard G."/>
            <person name="Richards T.A."/>
            <person name="Lane C.E."/>
        </authorList>
    </citation>
    <scope>NUCLEOTIDE SEQUENCE</scope>
    <source>
        <strain evidence="2">ATCC 48635</strain>
    </source>
</reference>
<organism evidence="2">
    <name type="scientific">Achlya hypogyna</name>
    <name type="common">Oomycete</name>
    <name type="synonym">Protoachlya hypogyna</name>
    <dbReference type="NCBI Taxonomy" id="1202772"/>
    <lineage>
        <taxon>Eukaryota</taxon>
        <taxon>Sar</taxon>
        <taxon>Stramenopiles</taxon>
        <taxon>Oomycota</taxon>
        <taxon>Saprolegniomycetes</taxon>
        <taxon>Saprolegniales</taxon>
        <taxon>Achlyaceae</taxon>
        <taxon>Achlya</taxon>
    </lineage>
</organism>
<protein>
    <submittedName>
        <fullName evidence="2">Secreted protein</fullName>
    </submittedName>
</protein>
<dbReference type="AlphaFoldDB" id="A0A0A7CN47"/>
<dbReference type="EMBL" id="KM038480">
    <property type="protein sequence ID" value="AIG55941.1"/>
    <property type="molecule type" value="Genomic_DNA"/>
</dbReference>
<accession>A0A0A7CN47</accession>
<evidence type="ECO:0000313" key="2">
    <source>
        <dbReference type="EMBL" id="AIG55941.1"/>
    </source>
</evidence>